<keyword evidence="2 4" id="KW-0732">Signal</keyword>
<dbReference type="Proteomes" id="UP000425817">
    <property type="component" value="Chromosome"/>
</dbReference>
<evidence type="ECO:0000256" key="4">
    <source>
        <dbReference type="SAM" id="SignalP"/>
    </source>
</evidence>
<dbReference type="GO" id="GO:0016020">
    <property type="term" value="C:membrane"/>
    <property type="evidence" value="ECO:0007669"/>
    <property type="project" value="InterPro"/>
</dbReference>
<dbReference type="GO" id="GO:0120010">
    <property type="term" value="P:intermembrane phospholipid transfer"/>
    <property type="evidence" value="ECO:0007669"/>
    <property type="project" value="TreeGrafter"/>
</dbReference>
<feature type="region of interest" description="Disordered" evidence="3">
    <location>
        <begin position="37"/>
        <end position="69"/>
    </location>
</feature>
<keyword evidence="5" id="KW-0449">Lipoprotein</keyword>
<feature type="signal peptide" evidence="4">
    <location>
        <begin position="1"/>
        <end position="20"/>
    </location>
</feature>
<dbReference type="PRINTS" id="PR01805">
    <property type="entry name" value="VACJLIPOPROT"/>
</dbReference>
<dbReference type="AlphaFoldDB" id="A0A6I6HD75"/>
<proteinExistence type="inferred from homology"/>
<reference evidence="5 6" key="1">
    <citation type="submission" date="2019-12" db="EMBL/GenBank/DDBJ databases">
        <title>Hybrid Genome Assemblies of two High G+C Isolates from Undergraduate Microbiology Courses.</title>
        <authorList>
            <person name="Ne Ville C.J."/>
            <person name="Enright D."/>
            <person name="Hernandez I."/>
            <person name="Dodsworth J."/>
            <person name="Orwin P.M."/>
        </authorList>
    </citation>
    <scope>NUCLEOTIDE SEQUENCE [LARGE SCALE GENOMIC DNA]</scope>
    <source>
        <strain evidence="5 6">CSUSB</strain>
    </source>
</reference>
<accession>A0A6I6HD75</accession>
<name>A0A6I6HD75_VARPD</name>
<comment type="similarity">
    <text evidence="1">Belongs to the MlaA family.</text>
</comment>
<evidence type="ECO:0000256" key="3">
    <source>
        <dbReference type="SAM" id="MobiDB-lite"/>
    </source>
</evidence>
<dbReference type="PANTHER" id="PTHR30035:SF3">
    <property type="entry name" value="INTERMEMBRANE PHOSPHOLIPID TRANSPORT SYSTEM LIPOPROTEIN MLAA"/>
    <property type="match status" value="1"/>
</dbReference>
<feature type="compositionally biased region" description="Acidic residues" evidence="3">
    <location>
        <begin position="47"/>
        <end position="60"/>
    </location>
</feature>
<evidence type="ECO:0000256" key="1">
    <source>
        <dbReference type="ARBA" id="ARBA00010634"/>
    </source>
</evidence>
<evidence type="ECO:0000313" key="6">
    <source>
        <dbReference type="Proteomes" id="UP000425817"/>
    </source>
</evidence>
<dbReference type="Pfam" id="PF04333">
    <property type="entry name" value="MlaA"/>
    <property type="match status" value="1"/>
</dbReference>
<dbReference type="EMBL" id="CP046622">
    <property type="protein sequence ID" value="QGW80644.1"/>
    <property type="molecule type" value="Genomic_DNA"/>
</dbReference>
<feature type="chain" id="PRO_5026025149" evidence="4">
    <location>
        <begin position="21"/>
        <end position="269"/>
    </location>
</feature>
<evidence type="ECO:0000313" key="5">
    <source>
        <dbReference type="EMBL" id="QGW80644.1"/>
    </source>
</evidence>
<dbReference type="OrthoDB" id="9785326at2"/>
<gene>
    <name evidence="5" type="ORF">GOQ09_03140</name>
</gene>
<sequence>MNALQKLVLIAIVLASTACASHSGKHQVALPVPETSSVANAMSPDPEAADGDPADLDAEAADEHDGVRDPWEGFNRKIHGFNNAADTLVLRPLAVGYNTITPAPVQAGVSRFFANLRIPATAVNQALQGRPGHAAQSIGRLVVNTTVGIGGLFDPASSFGMVRRHDEDLGQTLAIWGWRGSRFLVVPLLGPRTLRDAVAIAGDEPLSPIGQIQDNGTSNGLLLLQTVVGRAQMLPLDKFRRDAFDDYLLVREAWVQRRIHQIRQGVDDE</sequence>
<dbReference type="InterPro" id="IPR007428">
    <property type="entry name" value="MlaA"/>
</dbReference>
<evidence type="ECO:0000256" key="2">
    <source>
        <dbReference type="ARBA" id="ARBA00022729"/>
    </source>
</evidence>
<dbReference type="RefSeq" id="WP_157611838.1">
    <property type="nucleotide sequence ID" value="NZ_CP046622.1"/>
</dbReference>
<dbReference type="PROSITE" id="PS51257">
    <property type="entry name" value="PROKAR_LIPOPROTEIN"/>
    <property type="match status" value="1"/>
</dbReference>
<dbReference type="PANTHER" id="PTHR30035">
    <property type="entry name" value="LIPOPROTEIN VACJ-RELATED"/>
    <property type="match status" value="1"/>
</dbReference>
<protein>
    <submittedName>
        <fullName evidence="5">VacJ family lipoprotein</fullName>
    </submittedName>
</protein>
<organism evidence="5 6">
    <name type="scientific">Variovorax paradoxus</name>
    <dbReference type="NCBI Taxonomy" id="34073"/>
    <lineage>
        <taxon>Bacteria</taxon>
        <taxon>Pseudomonadati</taxon>
        <taxon>Pseudomonadota</taxon>
        <taxon>Betaproteobacteria</taxon>
        <taxon>Burkholderiales</taxon>
        <taxon>Comamonadaceae</taxon>
        <taxon>Variovorax</taxon>
    </lineage>
</organism>